<dbReference type="Proteomes" id="UP000188324">
    <property type="component" value="Chromosome"/>
</dbReference>
<evidence type="ECO:0000313" key="1">
    <source>
        <dbReference type="EMBL" id="AQP44707.1"/>
    </source>
</evidence>
<name>A0A1Q2CF38_9ACTN</name>
<keyword evidence="2" id="KW-1185">Reference proteome</keyword>
<dbReference type="EMBL" id="CP019605">
    <property type="protein sequence ID" value="AQP44707.1"/>
    <property type="molecule type" value="Genomic_DNA"/>
</dbReference>
<protein>
    <submittedName>
        <fullName evidence="1">Uncharacterized protein</fullName>
    </submittedName>
</protein>
<reference evidence="1 2" key="1">
    <citation type="journal article" date="2016" name="Int. J. Syst. Evol. Microbiol.">
        <title>Tessaracoccus flavus sp. nov., isolated from the drainage system of a lindane-producing factory.</title>
        <authorList>
            <person name="Kumari R."/>
            <person name="Singh P."/>
            <person name="Schumann P."/>
            <person name="Lal R."/>
        </authorList>
    </citation>
    <scope>NUCLEOTIDE SEQUENCE [LARGE SCALE GENOMIC DNA]</scope>
    <source>
        <strain evidence="1 2">RP1T</strain>
    </source>
</reference>
<organism evidence="1 2">
    <name type="scientific">Tessaracoccus flavus</name>
    <dbReference type="NCBI Taxonomy" id="1610493"/>
    <lineage>
        <taxon>Bacteria</taxon>
        <taxon>Bacillati</taxon>
        <taxon>Actinomycetota</taxon>
        <taxon>Actinomycetes</taxon>
        <taxon>Propionibacteriales</taxon>
        <taxon>Propionibacteriaceae</taxon>
        <taxon>Tessaracoccus</taxon>
    </lineage>
</organism>
<dbReference type="KEGG" id="tfl:RPIT_07715"/>
<gene>
    <name evidence="1" type="ORF">RPIT_07715</name>
</gene>
<sequence length="108" mass="11975">MPESVIIYPKQDKLLDSSIRQKAYSFLEKLAQDDSAPGLHIEPVHTAADSRARTGRVDQQYRALLFKLTTPTSTAYVVHGIYNHDDAYTMAAKVQLTIKRTQGLAVGA</sequence>
<dbReference type="RefSeq" id="WP_077342045.1">
    <property type="nucleotide sequence ID" value="NZ_CP019605.1"/>
</dbReference>
<dbReference type="STRING" id="1610493.RPIT_07715"/>
<evidence type="ECO:0000313" key="2">
    <source>
        <dbReference type="Proteomes" id="UP000188324"/>
    </source>
</evidence>
<proteinExistence type="predicted"/>
<accession>A0A1Q2CF38</accession>
<dbReference type="AlphaFoldDB" id="A0A1Q2CF38"/>
<dbReference type="OrthoDB" id="3196525at2"/>